<dbReference type="AlphaFoldDB" id="A0A9P5YPN4"/>
<reference evidence="1" key="1">
    <citation type="submission" date="2020-11" db="EMBL/GenBank/DDBJ databases">
        <authorList>
            <consortium name="DOE Joint Genome Institute"/>
            <person name="Ahrendt S."/>
            <person name="Riley R."/>
            <person name="Andreopoulos W."/>
            <person name="Labutti K."/>
            <person name="Pangilinan J."/>
            <person name="Ruiz-Duenas F.J."/>
            <person name="Barrasa J.M."/>
            <person name="Sanchez-Garcia M."/>
            <person name="Camarero S."/>
            <person name="Miyauchi S."/>
            <person name="Serrano A."/>
            <person name="Linde D."/>
            <person name="Babiker R."/>
            <person name="Drula E."/>
            <person name="Ayuso-Fernandez I."/>
            <person name="Pacheco R."/>
            <person name="Padilla G."/>
            <person name="Ferreira P."/>
            <person name="Barriuso J."/>
            <person name="Kellner H."/>
            <person name="Castanera R."/>
            <person name="Alfaro M."/>
            <person name="Ramirez L."/>
            <person name="Pisabarro A.G."/>
            <person name="Kuo A."/>
            <person name="Tritt A."/>
            <person name="Lipzen A."/>
            <person name="He G."/>
            <person name="Yan M."/>
            <person name="Ng V."/>
            <person name="Cullen D."/>
            <person name="Martin F."/>
            <person name="Rosso M.-N."/>
            <person name="Henrissat B."/>
            <person name="Hibbett D."/>
            <person name="Martinez A.T."/>
            <person name="Grigoriev I.V."/>
        </authorList>
    </citation>
    <scope>NUCLEOTIDE SEQUENCE</scope>
    <source>
        <strain evidence="1">CIRM-BRFM 674</strain>
    </source>
</reference>
<dbReference type="EMBL" id="MU155430">
    <property type="protein sequence ID" value="KAF9473597.1"/>
    <property type="molecule type" value="Genomic_DNA"/>
</dbReference>
<accession>A0A9P5YPN4</accession>
<organism evidence="1 2">
    <name type="scientific">Pholiota conissans</name>
    <dbReference type="NCBI Taxonomy" id="109636"/>
    <lineage>
        <taxon>Eukaryota</taxon>
        <taxon>Fungi</taxon>
        <taxon>Dikarya</taxon>
        <taxon>Basidiomycota</taxon>
        <taxon>Agaricomycotina</taxon>
        <taxon>Agaricomycetes</taxon>
        <taxon>Agaricomycetidae</taxon>
        <taxon>Agaricales</taxon>
        <taxon>Agaricineae</taxon>
        <taxon>Strophariaceae</taxon>
        <taxon>Pholiota</taxon>
    </lineage>
</organism>
<proteinExistence type="predicted"/>
<name>A0A9P5YPN4_9AGAR</name>
<gene>
    <name evidence="1" type="ORF">BDN70DRAFT_375431</name>
</gene>
<evidence type="ECO:0000313" key="2">
    <source>
        <dbReference type="Proteomes" id="UP000807469"/>
    </source>
</evidence>
<comment type="caution">
    <text evidence="1">The sequence shown here is derived from an EMBL/GenBank/DDBJ whole genome shotgun (WGS) entry which is preliminary data.</text>
</comment>
<protein>
    <submittedName>
        <fullName evidence="1">Uncharacterized protein</fullName>
    </submittedName>
</protein>
<evidence type="ECO:0000313" key="1">
    <source>
        <dbReference type="EMBL" id="KAF9473597.1"/>
    </source>
</evidence>
<dbReference type="Proteomes" id="UP000807469">
    <property type="component" value="Unassembled WGS sequence"/>
</dbReference>
<keyword evidence="2" id="KW-1185">Reference proteome</keyword>
<sequence>MVPFHVAPRLTGKGMESRTVKLIELLTNRLRSPMPSVWRDGLMLRSRSARGRKCEFRQVSAFVCVPILDASLVFLSIWPLLPQTSRCVERVGDSPGPIPLCHAVAHSTGVCTLSA</sequence>